<dbReference type="PANTHER" id="PTHR33498">
    <property type="entry name" value="TRANSPOSASE FOR INSERTION SEQUENCE ELEMENT IS1557"/>
    <property type="match status" value="1"/>
</dbReference>
<keyword evidence="3" id="KW-1185">Reference proteome</keyword>
<dbReference type="InterPro" id="IPR002560">
    <property type="entry name" value="Transposase_DDE"/>
</dbReference>
<comment type="caution">
    <text evidence="2">The sequence shown here is derived from an EMBL/GenBank/DDBJ whole genome shotgun (WGS) entry which is preliminary data.</text>
</comment>
<dbReference type="InterPro" id="IPR047951">
    <property type="entry name" value="Transpos_ISL3"/>
</dbReference>
<dbReference type="Pfam" id="PF01610">
    <property type="entry name" value="DDE_Tnp_ISL3"/>
    <property type="match status" value="1"/>
</dbReference>
<dbReference type="PANTHER" id="PTHR33498:SF1">
    <property type="entry name" value="TRANSPOSASE FOR INSERTION SEQUENCE ELEMENT IS1557"/>
    <property type="match status" value="1"/>
</dbReference>
<dbReference type="PATRIC" id="fig|404937.3.peg.3074"/>
<evidence type="ECO:0000313" key="2">
    <source>
        <dbReference type="EMBL" id="KIQ93142.1"/>
    </source>
</evidence>
<dbReference type="Proteomes" id="UP000032102">
    <property type="component" value="Unassembled WGS sequence"/>
</dbReference>
<evidence type="ECO:0000259" key="1">
    <source>
        <dbReference type="Pfam" id="PF01610"/>
    </source>
</evidence>
<evidence type="ECO:0000313" key="3">
    <source>
        <dbReference type="Proteomes" id="UP000032102"/>
    </source>
</evidence>
<dbReference type="AlphaFoldDB" id="A0A0D0RN28"/>
<feature type="domain" description="Transposase IS204/IS1001/IS1096/IS1165 DDE" evidence="1">
    <location>
        <begin position="165"/>
        <end position="303"/>
    </location>
</feature>
<name>A0A0D0RN28_9BACL</name>
<sequence length="317" mass="37627">MSRDGFTGFRQGIANANPSILQVYDRWHFIGNAKKRLDFLLLSLVPSVMTWSESNTSVREIEMTKAEKRKKQRQEQKWALIQEIQTAHQSGKNISKLAKEYELDRKTVKKYLQLTTPPPIHRRKRKTPISPFLNRVIELEAQGHTIPSIDSLLRKEGYSGTFSAVRTSVEKIRRNRKRNDPSMLEHRISRKQLAYWIWTPRHQLSEKEIMDLEQCLESYSNVRPIYEMVQDYREAIRQADYHRFLRWLRHQLSDSKQPFYPYARRLRSDLQAVKHAFLLPYSNGVLEGQINRLKTIKRMMYGRAGLALLEKRVLYRL</sequence>
<proteinExistence type="predicted"/>
<gene>
    <name evidence="2" type="ORF">LH47_02786</name>
</gene>
<organism evidence="2 3">
    <name type="scientific">Anoxybacillus thermarum</name>
    <dbReference type="NCBI Taxonomy" id="404937"/>
    <lineage>
        <taxon>Bacteria</taxon>
        <taxon>Bacillati</taxon>
        <taxon>Bacillota</taxon>
        <taxon>Bacilli</taxon>
        <taxon>Bacillales</taxon>
        <taxon>Anoxybacillaceae</taxon>
        <taxon>Anoxybacillus</taxon>
    </lineage>
</organism>
<dbReference type="EMBL" id="JXTH01000094">
    <property type="protein sequence ID" value="KIQ93142.1"/>
    <property type="molecule type" value="Genomic_DNA"/>
</dbReference>
<reference evidence="2 3" key="1">
    <citation type="submission" date="2015-01" db="EMBL/GenBank/DDBJ databases">
        <title>Draft genome of Anoxybacillus thermarum strain AF/04.</title>
        <authorList>
            <person name="Poli A."/>
            <person name="Nicolaus B."/>
            <person name="Chan K.-G."/>
            <person name="Kahar U.M."/>
            <person name="Yaakob A.S."/>
            <person name="Chan C.S."/>
            <person name="Goh K.M."/>
        </authorList>
    </citation>
    <scope>NUCLEOTIDE SEQUENCE [LARGE SCALE GENOMIC DNA]</scope>
    <source>
        <strain evidence="2 3">AF/04</strain>
    </source>
</reference>
<accession>A0A0D0RN28</accession>
<protein>
    <submittedName>
        <fullName evidence="2">Transposase</fullName>
    </submittedName>
</protein>